<evidence type="ECO:0000256" key="1">
    <source>
        <dbReference type="SAM" id="MobiDB-lite"/>
    </source>
</evidence>
<sequence length="411" mass="46260">MYLSLERAAGATDPPPPYEGSTPPLDYKEHLEIDFEDKDDTPPPWEEPEGQGHGQHEDGAGAGTGAREDTDWVADAVRDVGYFLRQHKFNEHDRRDNPANNVTGVELGFVGAFPTLRSLHWEVRDACDQGFLQCLRYLQDKLSVVRLRRADDTAKAMWDAQLSWPIDNATAGVGPGQDSGQQQAEESGAFGSLEDKLRHQNRQQVLALDKVCSDLKADDEADYDGFLGPLDRFQWRTTAAYYMCAFTMKAEPALRHFGEPCDNWAWCLDWDVGPFNGDPRARDAEPYECARYSFCPDPCCPRRRVRAPADCVEDNPCRYATETVGRGERERRKVRSKSGDEEDGEEDKEEEQEEDEDEDEEVVRAQRNASIDIQPTAHTAGARPGVTNSNLNPIHLHDPPTPELRPQLTTL</sequence>
<evidence type="ECO:0000313" key="2">
    <source>
        <dbReference type="EMBL" id="KAK3911231.1"/>
    </source>
</evidence>
<reference evidence="2" key="2">
    <citation type="journal article" date="2023" name="BMC Genomics">
        <title>Pest status, molecular evolution, and epigenetic factors derived from the genome assembly of Frankliniella fusca, a thysanopteran phytovirus vector.</title>
        <authorList>
            <person name="Catto M.A."/>
            <person name="Labadie P.E."/>
            <person name="Jacobson A.L."/>
            <person name="Kennedy G.G."/>
            <person name="Srinivasan R."/>
            <person name="Hunt B.G."/>
        </authorList>
    </citation>
    <scope>NUCLEOTIDE SEQUENCE</scope>
    <source>
        <strain evidence="2">PL_HMW_Pooled</strain>
    </source>
</reference>
<comment type="caution">
    <text evidence="2">The sequence shown here is derived from an EMBL/GenBank/DDBJ whole genome shotgun (WGS) entry which is preliminary data.</text>
</comment>
<keyword evidence="3" id="KW-1185">Reference proteome</keyword>
<feature type="compositionally biased region" description="Polar residues" evidence="1">
    <location>
        <begin position="367"/>
        <end position="377"/>
    </location>
</feature>
<reference evidence="2" key="1">
    <citation type="submission" date="2021-07" db="EMBL/GenBank/DDBJ databases">
        <authorList>
            <person name="Catto M.A."/>
            <person name="Jacobson A."/>
            <person name="Kennedy G."/>
            <person name="Labadie P."/>
            <person name="Hunt B.G."/>
            <person name="Srinivasan R."/>
        </authorList>
    </citation>
    <scope>NUCLEOTIDE SEQUENCE</scope>
    <source>
        <strain evidence="2">PL_HMW_Pooled</strain>
        <tissue evidence="2">Head</tissue>
    </source>
</reference>
<dbReference type="AlphaFoldDB" id="A0AAE1GXP7"/>
<accession>A0AAE1GXP7</accession>
<feature type="region of interest" description="Disordered" evidence="1">
    <location>
        <begin position="169"/>
        <end position="189"/>
    </location>
</feature>
<dbReference type="EMBL" id="JAHWGI010000255">
    <property type="protein sequence ID" value="KAK3911231.1"/>
    <property type="molecule type" value="Genomic_DNA"/>
</dbReference>
<dbReference type="Proteomes" id="UP001219518">
    <property type="component" value="Unassembled WGS sequence"/>
</dbReference>
<evidence type="ECO:0000313" key="3">
    <source>
        <dbReference type="Proteomes" id="UP001219518"/>
    </source>
</evidence>
<feature type="region of interest" description="Disordered" evidence="1">
    <location>
        <begin position="324"/>
        <end position="411"/>
    </location>
</feature>
<protein>
    <submittedName>
        <fullName evidence="2">Jacalin-related lectin 25</fullName>
    </submittedName>
</protein>
<proteinExistence type="predicted"/>
<organism evidence="2 3">
    <name type="scientific">Frankliniella fusca</name>
    <dbReference type="NCBI Taxonomy" id="407009"/>
    <lineage>
        <taxon>Eukaryota</taxon>
        <taxon>Metazoa</taxon>
        <taxon>Ecdysozoa</taxon>
        <taxon>Arthropoda</taxon>
        <taxon>Hexapoda</taxon>
        <taxon>Insecta</taxon>
        <taxon>Pterygota</taxon>
        <taxon>Neoptera</taxon>
        <taxon>Paraneoptera</taxon>
        <taxon>Thysanoptera</taxon>
        <taxon>Terebrantia</taxon>
        <taxon>Thripoidea</taxon>
        <taxon>Thripidae</taxon>
        <taxon>Frankliniella</taxon>
    </lineage>
</organism>
<gene>
    <name evidence="2" type="ORF">KUF71_004360</name>
</gene>
<name>A0AAE1GXP7_9NEOP</name>
<feature type="region of interest" description="Disordered" evidence="1">
    <location>
        <begin position="1"/>
        <end position="68"/>
    </location>
</feature>
<feature type="compositionally biased region" description="Acidic residues" evidence="1">
    <location>
        <begin position="340"/>
        <end position="361"/>
    </location>
</feature>